<evidence type="ECO:0000256" key="5">
    <source>
        <dbReference type="PIRSR" id="PIRSR604808-1"/>
    </source>
</evidence>
<feature type="domain" description="Endonuclease/exonuclease/phosphatase" evidence="9">
    <location>
        <begin position="40"/>
        <end position="295"/>
    </location>
</feature>
<dbReference type="GO" id="GO:0005634">
    <property type="term" value="C:nucleus"/>
    <property type="evidence" value="ECO:0007669"/>
    <property type="project" value="TreeGrafter"/>
</dbReference>
<feature type="site" description="Important for catalytic activity" evidence="7">
    <location>
        <position position="273"/>
    </location>
</feature>
<dbReference type="GO" id="GO:0006284">
    <property type="term" value="P:base-excision repair"/>
    <property type="evidence" value="ECO:0007669"/>
    <property type="project" value="TreeGrafter"/>
</dbReference>
<evidence type="ECO:0000256" key="7">
    <source>
        <dbReference type="PIRSR" id="PIRSR604808-3"/>
    </source>
</evidence>
<dbReference type="OrthoDB" id="498125at2759"/>
<dbReference type="Gene3D" id="3.60.10.10">
    <property type="entry name" value="Endonuclease/exonuclease/phosphatase"/>
    <property type="match status" value="1"/>
</dbReference>
<comment type="similarity">
    <text evidence="1">Belongs to the DNA repair enzymes AP/ExoA family.</text>
</comment>
<dbReference type="EMBL" id="MCGR01000017">
    <property type="protein sequence ID" value="ORY84677.1"/>
    <property type="molecule type" value="Genomic_DNA"/>
</dbReference>
<comment type="caution">
    <text evidence="10">The sequence shown here is derived from an EMBL/GenBank/DDBJ whole genome shotgun (WGS) entry which is preliminary data.</text>
</comment>
<feature type="site" description="Transition state stabilizer" evidence="7">
    <location>
        <position position="191"/>
    </location>
</feature>
<feature type="binding site" evidence="6">
    <location>
        <position position="333"/>
    </location>
    <ligand>
        <name>Mg(2+)</name>
        <dbReference type="ChEBI" id="CHEBI:18420"/>
        <label>1</label>
    </ligand>
</feature>
<dbReference type="PROSITE" id="PS51435">
    <property type="entry name" value="AP_NUCLEASE_F1_4"/>
    <property type="match status" value="1"/>
</dbReference>
<feature type="binding site" evidence="6">
    <location>
        <position position="189"/>
    </location>
    <ligand>
        <name>Mg(2+)</name>
        <dbReference type="ChEBI" id="CHEBI:18420"/>
        <label>1</label>
    </ligand>
</feature>
<dbReference type="STRING" id="106004.A0A1Y2FM54"/>
<feature type="active site" evidence="5">
    <location>
        <position position="150"/>
    </location>
</feature>
<dbReference type="PANTHER" id="PTHR22748:SF6">
    <property type="entry name" value="DNA-(APURINIC OR APYRIMIDINIC SITE) ENDONUCLEASE"/>
    <property type="match status" value="1"/>
</dbReference>
<organism evidence="10 11">
    <name type="scientific">Leucosporidium creatinivorum</name>
    <dbReference type="NCBI Taxonomy" id="106004"/>
    <lineage>
        <taxon>Eukaryota</taxon>
        <taxon>Fungi</taxon>
        <taxon>Dikarya</taxon>
        <taxon>Basidiomycota</taxon>
        <taxon>Pucciniomycotina</taxon>
        <taxon>Microbotryomycetes</taxon>
        <taxon>Leucosporidiales</taxon>
        <taxon>Leucosporidium</taxon>
    </lineage>
</organism>
<comment type="cofactor">
    <cofactor evidence="6">
        <name>Mg(2+)</name>
        <dbReference type="ChEBI" id="CHEBI:18420"/>
    </cofactor>
    <cofactor evidence="6">
        <name>Mn(2+)</name>
        <dbReference type="ChEBI" id="CHEBI:29035"/>
    </cofactor>
    <text evidence="6">Probably binds two magnesium or manganese ions per subunit.</text>
</comment>
<sequence length="450" mass="51309">MATKRKLDESAVADQRAPKRPPSPLKLQPREPADTTQITTWNMKSLDSDKEKKHDYPFRKYIEAEQAHIVVLTETHQTPSKLPFDEDPEFKFLKPLYKHRYWRGKIAILSKYKPLMVIYGFPDGTKYDPAEAQERIICLEFEHHFLLGTYVPNSGTNFGHIHLRKAWNEDFIPYVRSLDARKPVVWTGDFNVVRADDSGIRSDDLERSAVCWGNAGGTHEAEREAHEALLGKQEELMNPRRPGPKFVDVWRFIHPTAREYTHFTKKTFAWRLDGFIVSQRLLWRVRKCEIRHEVGLQSLPPLLIPISPPIRLASSVKEKLLSPPGNATPASDHWPCWLSLEMEEEDVRGDVTLKAEKDCSCAREVAKGPGQAPNSTRSSSSVGKRWITFLPVGTSSSPPPEAAFHLPQEVVSRSMVTYALGARSDRRAAALLGRCETMGRCTQRCTRMWC</sequence>
<evidence type="ECO:0000313" key="10">
    <source>
        <dbReference type="EMBL" id="ORY84677.1"/>
    </source>
</evidence>
<feature type="active site" description="Proton acceptor" evidence="5">
    <location>
        <position position="333"/>
    </location>
</feature>
<evidence type="ECO:0000256" key="8">
    <source>
        <dbReference type="SAM" id="MobiDB-lite"/>
    </source>
</evidence>
<dbReference type="InterPro" id="IPR004808">
    <property type="entry name" value="AP_endonuc_1"/>
</dbReference>
<dbReference type="InterPro" id="IPR036691">
    <property type="entry name" value="Endo/exonu/phosph_ase_sf"/>
</dbReference>
<feature type="compositionally biased region" description="Polar residues" evidence="8">
    <location>
        <begin position="34"/>
        <end position="45"/>
    </location>
</feature>
<accession>A0A1Y2FM54</accession>
<dbReference type="Pfam" id="PF03372">
    <property type="entry name" value="Exo_endo_phos"/>
    <property type="match status" value="1"/>
</dbReference>
<dbReference type="InParanoid" id="A0A1Y2FM54"/>
<evidence type="ECO:0000256" key="2">
    <source>
        <dbReference type="ARBA" id="ARBA00022723"/>
    </source>
</evidence>
<evidence type="ECO:0000256" key="4">
    <source>
        <dbReference type="ARBA" id="ARBA00022842"/>
    </source>
</evidence>
<evidence type="ECO:0000259" key="9">
    <source>
        <dbReference type="Pfam" id="PF03372"/>
    </source>
</evidence>
<dbReference type="PANTHER" id="PTHR22748">
    <property type="entry name" value="AP ENDONUCLEASE"/>
    <property type="match status" value="1"/>
</dbReference>
<evidence type="ECO:0000256" key="1">
    <source>
        <dbReference type="ARBA" id="ARBA00007092"/>
    </source>
</evidence>
<keyword evidence="10" id="KW-0269">Exonuclease</keyword>
<evidence type="ECO:0000256" key="6">
    <source>
        <dbReference type="PIRSR" id="PIRSR604808-2"/>
    </source>
</evidence>
<dbReference type="Proteomes" id="UP000193467">
    <property type="component" value="Unassembled WGS sequence"/>
</dbReference>
<name>A0A1Y2FM54_9BASI</name>
<keyword evidence="11" id="KW-1185">Reference proteome</keyword>
<feature type="site" description="Interaction with DNA substrate" evidence="7">
    <location>
        <position position="333"/>
    </location>
</feature>
<keyword evidence="4 6" id="KW-0460">Magnesium</keyword>
<feature type="binding site" evidence="6">
    <location>
        <position position="191"/>
    </location>
    <ligand>
        <name>Mg(2+)</name>
        <dbReference type="ChEBI" id="CHEBI:18420"/>
        <label>1</label>
    </ligand>
</feature>
<dbReference type="GO" id="GO:0003906">
    <property type="term" value="F:DNA-(apurinic or apyrimidinic site) endonuclease activity"/>
    <property type="evidence" value="ECO:0007669"/>
    <property type="project" value="TreeGrafter"/>
</dbReference>
<dbReference type="GO" id="GO:0008311">
    <property type="term" value="F:double-stranded DNA 3'-5' DNA exonuclease activity"/>
    <property type="evidence" value="ECO:0007669"/>
    <property type="project" value="TreeGrafter"/>
</dbReference>
<keyword evidence="10" id="KW-0540">Nuclease</keyword>
<dbReference type="GO" id="GO:0046872">
    <property type="term" value="F:metal ion binding"/>
    <property type="evidence" value="ECO:0007669"/>
    <property type="project" value="UniProtKB-KW"/>
</dbReference>
<keyword evidence="2 6" id="KW-0479">Metal-binding</keyword>
<feature type="binding site" evidence="6">
    <location>
        <position position="74"/>
    </location>
    <ligand>
        <name>Mg(2+)</name>
        <dbReference type="ChEBI" id="CHEBI:18420"/>
        <label>1</label>
    </ligand>
</feature>
<reference evidence="10 11" key="1">
    <citation type="submission" date="2016-07" db="EMBL/GenBank/DDBJ databases">
        <title>Pervasive Adenine N6-methylation of Active Genes in Fungi.</title>
        <authorList>
            <consortium name="DOE Joint Genome Institute"/>
            <person name="Mondo S.J."/>
            <person name="Dannebaum R.O."/>
            <person name="Kuo R.C."/>
            <person name="Labutti K."/>
            <person name="Haridas S."/>
            <person name="Kuo A."/>
            <person name="Salamov A."/>
            <person name="Ahrendt S.R."/>
            <person name="Lipzen A."/>
            <person name="Sullivan W."/>
            <person name="Andreopoulos W.B."/>
            <person name="Clum A."/>
            <person name="Lindquist E."/>
            <person name="Daum C."/>
            <person name="Ramamoorthy G.K."/>
            <person name="Gryganskyi A."/>
            <person name="Culley D."/>
            <person name="Magnuson J.K."/>
            <person name="James T.Y."/>
            <person name="O'Malley M.A."/>
            <person name="Stajich J.E."/>
            <person name="Spatafora J.W."/>
            <person name="Visel A."/>
            <person name="Grigoriev I.V."/>
        </authorList>
    </citation>
    <scope>NUCLEOTIDE SEQUENCE [LARGE SCALE GENOMIC DNA]</scope>
    <source>
        <strain evidence="10 11">62-1032</strain>
    </source>
</reference>
<feature type="region of interest" description="Disordered" evidence="8">
    <location>
        <begin position="1"/>
        <end position="46"/>
    </location>
</feature>
<evidence type="ECO:0000313" key="11">
    <source>
        <dbReference type="Proteomes" id="UP000193467"/>
    </source>
</evidence>
<dbReference type="AlphaFoldDB" id="A0A1Y2FM54"/>
<protein>
    <submittedName>
        <fullName evidence="10">Endonuclease/exonuclease/phosphatase</fullName>
    </submittedName>
</protein>
<dbReference type="SUPFAM" id="SSF56219">
    <property type="entry name" value="DNase I-like"/>
    <property type="match status" value="1"/>
</dbReference>
<dbReference type="GO" id="GO:0008081">
    <property type="term" value="F:phosphoric diester hydrolase activity"/>
    <property type="evidence" value="ECO:0007669"/>
    <property type="project" value="TreeGrafter"/>
</dbReference>
<gene>
    <name evidence="10" type="ORF">BCR35DRAFT_58134</name>
</gene>
<feature type="binding site" evidence="6">
    <location>
        <position position="42"/>
    </location>
    <ligand>
        <name>Mg(2+)</name>
        <dbReference type="ChEBI" id="CHEBI:18420"/>
        <label>1</label>
    </ligand>
</feature>
<feature type="active site" description="Proton donor/acceptor" evidence="5">
    <location>
        <position position="189"/>
    </location>
</feature>
<dbReference type="InterPro" id="IPR005135">
    <property type="entry name" value="Endo/exonuclease/phosphatase"/>
</dbReference>
<proteinExistence type="inferred from homology"/>
<keyword evidence="3" id="KW-0378">Hydrolase</keyword>
<keyword evidence="6" id="KW-0464">Manganese</keyword>
<evidence type="ECO:0000256" key="3">
    <source>
        <dbReference type="ARBA" id="ARBA00022801"/>
    </source>
</evidence>
<feature type="binding site" evidence="6">
    <location>
        <position position="332"/>
    </location>
    <ligand>
        <name>Mg(2+)</name>
        <dbReference type="ChEBI" id="CHEBI:18420"/>
        <label>1</label>
    </ligand>
</feature>
<keyword evidence="10" id="KW-0255">Endonuclease</keyword>